<dbReference type="PANTHER" id="PTHR33993:SF2">
    <property type="entry name" value="VOC DOMAIN-CONTAINING PROTEIN"/>
    <property type="match status" value="1"/>
</dbReference>
<sequence>MPNPVVHWEIGGRDLETLQDFYAKAFGWTIRDGGPGYRMVDRVGGGLGGGLMQAREQAPPYVTIYVQVEDLETALKLIGDLGGTPLVPPTPIDDSMSFALFRDPEGNVVGLLRAATPITD</sequence>
<proteinExistence type="predicted"/>
<name>A0A4R6K3R4_9ACTN</name>
<dbReference type="AlphaFoldDB" id="A0A4R6K3R4"/>
<dbReference type="EMBL" id="SNWR01000001">
    <property type="protein sequence ID" value="TDO41875.1"/>
    <property type="molecule type" value="Genomic_DNA"/>
</dbReference>
<dbReference type="InterPro" id="IPR029068">
    <property type="entry name" value="Glyas_Bleomycin-R_OHBP_Dase"/>
</dbReference>
<feature type="domain" description="VOC" evidence="1">
    <location>
        <begin position="4"/>
        <end position="114"/>
    </location>
</feature>
<dbReference type="RefSeq" id="WP_133875846.1">
    <property type="nucleotide sequence ID" value="NZ_BOMD01000064.1"/>
</dbReference>
<evidence type="ECO:0000313" key="2">
    <source>
        <dbReference type="EMBL" id="TDO41875.1"/>
    </source>
</evidence>
<dbReference type="InterPro" id="IPR037523">
    <property type="entry name" value="VOC_core"/>
</dbReference>
<dbReference type="CDD" id="cd07247">
    <property type="entry name" value="SgaA_N_like"/>
    <property type="match status" value="1"/>
</dbReference>
<comment type="caution">
    <text evidence="2">The sequence shown here is derived from an EMBL/GenBank/DDBJ whole genome shotgun (WGS) entry which is preliminary data.</text>
</comment>
<dbReference type="PROSITE" id="PS51819">
    <property type="entry name" value="VOC"/>
    <property type="match status" value="1"/>
</dbReference>
<keyword evidence="3" id="KW-1185">Reference proteome</keyword>
<protein>
    <recommendedName>
        <fullName evidence="1">VOC domain-containing protein</fullName>
    </recommendedName>
</protein>
<evidence type="ECO:0000313" key="3">
    <source>
        <dbReference type="Proteomes" id="UP000294901"/>
    </source>
</evidence>
<reference evidence="2 3" key="1">
    <citation type="submission" date="2019-03" db="EMBL/GenBank/DDBJ databases">
        <title>Sequencing the genomes of 1000 actinobacteria strains.</title>
        <authorList>
            <person name="Klenk H.-P."/>
        </authorList>
    </citation>
    <scope>NUCLEOTIDE SEQUENCE [LARGE SCALE GENOMIC DNA]</scope>
    <source>
        <strain evidence="2 3">DSM 43805</strain>
    </source>
</reference>
<dbReference type="PANTHER" id="PTHR33993">
    <property type="entry name" value="GLYOXALASE-RELATED"/>
    <property type="match status" value="1"/>
</dbReference>
<dbReference type="Pfam" id="PF00903">
    <property type="entry name" value="Glyoxalase"/>
    <property type="match status" value="1"/>
</dbReference>
<gene>
    <name evidence="2" type="ORF">C8E87_5631</name>
</gene>
<evidence type="ECO:0000259" key="1">
    <source>
        <dbReference type="PROSITE" id="PS51819"/>
    </source>
</evidence>
<organism evidence="2 3">
    <name type="scientific">Paractinoplanes brasiliensis</name>
    <dbReference type="NCBI Taxonomy" id="52695"/>
    <lineage>
        <taxon>Bacteria</taxon>
        <taxon>Bacillati</taxon>
        <taxon>Actinomycetota</taxon>
        <taxon>Actinomycetes</taxon>
        <taxon>Micromonosporales</taxon>
        <taxon>Micromonosporaceae</taxon>
        <taxon>Paractinoplanes</taxon>
    </lineage>
</organism>
<dbReference type="InterPro" id="IPR052164">
    <property type="entry name" value="Anthracycline_SecMetBiosynth"/>
</dbReference>
<dbReference type="Proteomes" id="UP000294901">
    <property type="component" value="Unassembled WGS sequence"/>
</dbReference>
<dbReference type="Gene3D" id="3.10.180.10">
    <property type="entry name" value="2,3-Dihydroxybiphenyl 1,2-Dioxygenase, domain 1"/>
    <property type="match status" value="1"/>
</dbReference>
<dbReference type="OrthoDB" id="9793039at2"/>
<dbReference type="SUPFAM" id="SSF54593">
    <property type="entry name" value="Glyoxalase/Bleomycin resistance protein/Dihydroxybiphenyl dioxygenase"/>
    <property type="match status" value="1"/>
</dbReference>
<accession>A0A4R6K3R4</accession>
<dbReference type="InterPro" id="IPR004360">
    <property type="entry name" value="Glyas_Fos-R_dOase_dom"/>
</dbReference>